<dbReference type="EMBL" id="JBHTJL010000009">
    <property type="protein sequence ID" value="MFD1062174.1"/>
    <property type="molecule type" value="Genomic_DNA"/>
</dbReference>
<organism evidence="3 4">
    <name type="scientific">Winogradskyella litorisediminis</name>
    <dbReference type="NCBI Taxonomy" id="1156618"/>
    <lineage>
        <taxon>Bacteria</taxon>
        <taxon>Pseudomonadati</taxon>
        <taxon>Bacteroidota</taxon>
        <taxon>Flavobacteriia</taxon>
        <taxon>Flavobacteriales</taxon>
        <taxon>Flavobacteriaceae</taxon>
        <taxon>Winogradskyella</taxon>
    </lineage>
</organism>
<sequence>MIYIFSDDSRLGRKGLEIVEALDLPIRVVNINKDSLSNIIWLEIVAMLNCELKTIFNIDSELKIEGLDADNFVKADYLNLVKENPSILKNPIAIKGSEVLRIFDKKEIFQFYSEIKSEETFYNVSLQQTQKINKPLRAI</sequence>
<dbReference type="PROSITE" id="PS51353">
    <property type="entry name" value="ARSC"/>
    <property type="match status" value="1"/>
</dbReference>
<evidence type="ECO:0000256" key="1">
    <source>
        <dbReference type="ARBA" id="ARBA00007198"/>
    </source>
</evidence>
<dbReference type="InterPro" id="IPR036249">
    <property type="entry name" value="Thioredoxin-like_sf"/>
</dbReference>
<comment type="similarity">
    <text evidence="1 2">Belongs to the ArsC family.</text>
</comment>
<dbReference type="SUPFAM" id="SSF52833">
    <property type="entry name" value="Thioredoxin-like"/>
    <property type="match status" value="1"/>
</dbReference>
<evidence type="ECO:0000313" key="4">
    <source>
        <dbReference type="Proteomes" id="UP001597013"/>
    </source>
</evidence>
<dbReference type="Proteomes" id="UP001597013">
    <property type="component" value="Unassembled WGS sequence"/>
</dbReference>
<keyword evidence="4" id="KW-1185">Reference proteome</keyword>
<name>A0ABW3N5F0_9FLAO</name>
<evidence type="ECO:0000313" key="3">
    <source>
        <dbReference type="EMBL" id="MFD1062174.1"/>
    </source>
</evidence>
<comment type="caution">
    <text evidence="3">The sequence shown here is derived from an EMBL/GenBank/DDBJ whole genome shotgun (WGS) entry which is preliminary data.</text>
</comment>
<gene>
    <name evidence="3" type="ORF">ACFQ1Q_02865</name>
</gene>
<dbReference type="InterPro" id="IPR006660">
    <property type="entry name" value="Arsenate_reductase-like"/>
</dbReference>
<protein>
    <submittedName>
        <fullName evidence="3">Arsenate reductase family protein</fullName>
    </submittedName>
</protein>
<dbReference type="RefSeq" id="WP_386127789.1">
    <property type="nucleotide sequence ID" value="NZ_JBHTJL010000009.1"/>
</dbReference>
<proteinExistence type="inferred from homology"/>
<dbReference type="Gene3D" id="3.40.30.10">
    <property type="entry name" value="Glutaredoxin"/>
    <property type="match status" value="1"/>
</dbReference>
<accession>A0ABW3N5F0</accession>
<reference evidence="4" key="1">
    <citation type="journal article" date="2019" name="Int. J. Syst. Evol. Microbiol.">
        <title>The Global Catalogue of Microorganisms (GCM) 10K type strain sequencing project: providing services to taxonomists for standard genome sequencing and annotation.</title>
        <authorList>
            <consortium name="The Broad Institute Genomics Platform"/>
            <consortium name="The Broad Institute Genome Sequencing Center for Infectious Disease"/>
            <person name="Wu L."/>
            <person name="Ma J."/>
        </authorList>
    </citation>
    <scope>NUCLEOTIDE SEQUENCE [LARGE SCALE GENOMIC DNA]</scope>
    <source>
        <strain evidence="4">CCUG 62215</strain>
    </source>
</reference>
<evidence type="ECO:0000256" key="2">
    <source>
        <dbReference type="PROSITE-ProRule" id="PRU01282"/>
    </source>
</evidence>